<keyword evidence="8" id="KW-0675">Receptor</keyword>
<feature type="transmembrane region" description="Helical" evidence="10">
    <location>
        <begin position="45"/>
        <end position="68"/>
    </location>
</feature>
<dbReference type="PANTHER" id="PTHR24248">
    <property type="entry name" value="ADRENERGIC RECEPTOR-RELATED G-PROTEIN COUPLED RECEPTOR"/>
    <property type="match status" value="1"/>
</dbReference>
<reference evidence="13" key="1">
    <citation type="submission" date="2015-02" db="EMBL/GenBank/DDBJ databases">
        <title>Genome sequencing for Strongylocentrotus purpuratus.</title>
        <authorList>
            <person name="Murali S."/>
            <person name="Liu Y."/>
            <person name="Vee V."/>
            <person name="English A."/>
            <person name="Wang M."/>
            <person name="Skinner E."/>
            <person name="Han Y."/>
            <person name="Muzny D.M."/>
            <person name="Worley K.C."/>
            <person name="Gibbs R.A."/>
        </authorList>
    </citation>
    <scope>NUCLEOTIDE SEQUENCE</scope>
</reference>
<feature type="transmembrane region" description="Helical" evidence="10">
    <location>
        <begin position="157"/>
        <end position="178"/>
    </location>
</feature>
<dbReference type="OMA" id="MMKANRT"/>
<dbReference type="GO" id="GO:0016907">
    <property type="term" value="F:G protein-coupled acetylcholine receptor activity"/>
    <property type="evidence" value="ECO:0000318"/>
    <property type="project" value="GO_Central"/>
</dbReference>
<evidence type="ECO:0000313" key="12">
    <source>
        <dbReference type="EnsemblMetazoa" id="XP_030854509"/>
    </source>
</evidence>
<dbReference type="FunCoup" id="A0A7M7T540">
    <property type="interactions" value="839"/>
</dbReference>
<feature type="transmembrane region" description="Helical" evidence="10">
    <location>
        <begin position="80"/>
        <end position="103"/>
    </location>
</feature>
<evidence type="ECO:0000256" key="6">
    <source>
        <dbReference type="ARBA" id="ARBA00023136"/>
    </source>
</evidence>
<dbReference type="EnsemblMetazoa" id="XM_030998649">
    <property type="protein sequence ID" value="XP_030854509"/>
    <property type="gene ID" value="LOC115929527"/>
</dbReference>
<dbReference type="GO" id="GO:0007268">
    <property type="term" value="P:chemical synaptic transmission"/>
    <property type="evidence" value="ECO:0000318"/>
    <property type="project" value="GO_Central"/>
</dbReference>
<dbReference type="GO" id="GO:0007187">
    <property type="term" value="P:G protein-coupled receptor signaling pathway, coupled to cyclic nucleotide second messenger"/>
    <property type="evidence" value="ECO:0000318"/>
    <property type="project" value="GO_Central"/>
</dbReference>
<feature type="transmembrane region" description="Helical" evidence="10">
    <location>
        <begin position="115"/>
        <end position="136"/>
    </location>
</feature>
<evidence type="ECO:0000313" key="13">
    <source>
        <dbReference type="Proteomes" id="UP000007110"/>
    </source>
</evidence>
<proteinExistence type="predicted"/>
<dbReference type="AlphaFoldDB" id="A0A7M7T540"/>
<feature type="transmembrane region" description="Helical" evidence="10">
    <location>
        <begin position="352"/>
        <end position="370"/>
    </location>
</feature>
<keyword evidence="6 10" id="KW-0472">Membrane</keyword>
<name>A0A7M7T540_STRPU</name>
<accession>A0A7M7T540</accession>
<feature type="transmembrane region" description="Helical" evidence="10">
    <location>
        <begin position="312"/>
        <end position="332"/>
    </location>
</feature>
<evidence type="ECO:0000256" key="10">
    <source>
        <dbReference type="SAM" id="Phobius"/>
    </source>
</evidence>
<comment type="subcellular location">
    <subcellularLocation>
        <location evidence="1">Cell membrane</location>
        <topology evidence="1">Multi-pass membrane protein</topology>
    </subcellularLocation>
</comment>
<dbReference type="InterPro" id="IPR000276">
    <property type="entry name" value="GPCR_Rhodpsn"/>
</dbReference>
<dbReference type="InParanoid" id="A0A7M7T540"/>
<dbReference type="Gene3D" id="1.20.1070.10">
    <property type="entry name" value="Rhodopsin 7-helix transmembrane proteins"/>
    <property type="match status" value="1"/>
</dbReference>
<keyword evidence="5" id="KW-0297">G-protein coupled receptor</keyword>
<keyword evidence="7" id="KW-1015">Disulfide bond</keyword>
<dbReference type="PANTHER" id="PTHR24248:SF125">
    <property type="entry name" value="DOPAMINE D2-LIKE RECEPTOR"/>
    <property type="match status" value="1"/>
</dbReference>
<dbReference type="Proteomes" id="UP000007110">
    <property type="component" value="Unassembled WGS sequence"/>
</dbReference>
<dbReference type="GO" id="GO:0005886">
    <property type="term" value="C:plasma membrane"/>
    <property type="evidence" value="ECO:0000318"/>
    <property type="project" value="GO_Central"/>
</dbReference>
<dbReference type="Pfam" id="PF00001">
    <property type="entry name" value="7tm_1"/>
    <property type="match status" value="1"/>
</dbReference>
<dbReference type="GO" id="GO:0045202">
    <property type="term" value="C:synapse"/>
    <property type="evidence" value="ECO:0000318"/>
    <property type="project" value="GO_Central"/>
</dbReference>
<dbReference type="GeneID" id="115929527"/>
<organism evidence="12 13">
    <name type="scientific">Strongylocentrotus purpuratus</name>
    <name type="common">Purple sea urchin</name>
    <dbReference type="NCBI Taxonomy" id="7668"/>
    <lineage>
        <taxon>Eukaryota</taxon>
        <taxon>Metazoa</taxon>
        <taxon>Echinodermata</taxon>
        <taxon>Eleutherozoa</taxon>
        <taxon>Echinozoa</taxon>
        <taxon>Echinoidea</taxon>
        <taxon>Euechinoidea</taxon>
        <taxon>Echinacea</taxon>
        <taxon>Camarodonta</taxon>
        <taxon>Echinidea</taxon>
        <taxon>Strongylocentrotidae</taxon>
        <taxon>Strongylocentrotus</taxon>
    </lineage>
</organism>
<dbReference type="InterPro" id="IPR017452">
    <property type="entry name" value="GPCR_Rhodpsn_7TM"/>
</dbReference>
<dbReference type="KEGG" id="spu:115929527"/>
<protein>
    <recommendedName>
        <fullName evidence="11">G-protein coupled receptors family 1 profile domain-containing protein</fullName>
    </recommendedName>
</protein>
<reference evidence="12" key="2">
    <citation type="submission" date="2021-01" db="UniProtKB">
        <authorList>
            <consortium name="EnsemblMetazoa"/>
        </authorList>
    </citation>
    <scope>IDENTIFICATION</scope>
</reference>
<evidence type="ECO:0000256" key="1">
    <source>
        <dbReference type="ARBA" id="ARBA00004651"/>
    </source>
</evidence>
<evidence type="ECO:0000256" key="2">
    <source>
        <dbReference type="ARBA" id="ARBA00022475"/>
    </source>
</evidence>
<feature type="transmembrane region" description="Helical" evidence="10">
    <location>
        <begin position="203"/>
        <end position="222"/>
    </location>
</feature>
<dbReference type="PROSITE" id="PS50262">
    <property type="entry name" value="G_PROTEIN_RECEP_F1_2"/>
    <property type="match status" value="1"/>
</dbReference>
<evidence type="ECO:0000256" key="9">
    <source>
        <dbReference type="ARBA" id="ARBA00023224"/>
    </source>
</evidence>
<evidence type="ECO:0000256" key="4">
    <source>
        <dbReference type="ARBA" id="ARBA00022989"/>
    </source>
</evidence>
<sequence length="392" mass="44873">MESVETNDTYTSFYEENDFENVTDVVTEDDGSTAGFPRSLDIQGLVLGILLVFIISVTNLVSLAAFIVERRLRTYNNYFIINLVLSDLLIGVSQTIGVAHTALRHFPFSQRFCKVYLGCRQGLLTVSILQIVVICIDRHRATYDPINHFISRNKRKAVIMNALTWVVGLGFWLCYSTAWDFIVNINSTRQCYAAYIRDPIPNLIQNVLTFFVPLAIICLLYFRIYIKIKATIGGKDVGREFKDGTPNVIAEIRGESSVISSIEMKTVCEDINNLNDMHVEPVRDIHETEKAEKKSGAKRESKNEMMKANRTLSYIILSFIIAWLPNAIIYLIFAIDPALLLVSAFPPEVRQFFVWLLYANSFCNPICYAVSQPLFRRTVLDLFIRPQKYWRQ</sequence>
<evidence type="ECO:0000256" key="7">
    <source>
        <dbReference type="ARBA" id="ARBA00023157"/>
    </source>
</evidence>
<dbReference type="OrthoDB" id="10071887at2759"/>
<dbReference type="PRINTS" id="PR00237">
    <property type="entry name" value="GPCRRHODOPSN"/>
</dbReference>
<keyword evidence="9" id="KW-0807">Transducer</keyword>
<evidence type="ECO:0000259" key="11">
    <source>
        <dbReference type="PROSITE" id="PS50262"/>
    </source>
</evidence>
<keyword evidence="13" id="KW-1185">Reference proteome</keyword>
<evidence type="ECO:0000256" key="5">
    <source>
        <dbReference type="ARBA" id="ARBA00023040"/>
    </source>
</evidence>
<feature type="domain" description="G-protein coupled receptors family 1 profile" evidence="11">
    <location>
        <begin position="58"/>
        <end position="368"/>
    </location>
</feature>
<keyword evidence="3 10" id="KW-0812">Transmembrane</keyword>
<dbReference type="SUPFAM" id="SSF81321">
    <property type="entry name" value="Family A G protein-coupled receptor-like"/>
    <property type="match status" value="1"/>
</dbReference>
<keyword evidence="2" id="KW-1003">Cell membrane</keyword>
<dbReference type="GO" id="GO:0030425">
    <property type="term" value="C:dendrite"/>
    <property type="evidence" value="ECO:0000318"/>
    <property type="project" value="GO_Central"/>
</dbReference>
<keyword evidence="4 10" id="KW-1133">Transmembrane helix</keyword>
<dbReference type="GO" id="GO:0007197">
    <property type="term" value="P:adenylate cyclase-inhibiting G protein-coupled acetylcholine receptor signaling pathway"/>
    <property type="evidence" value="ECO:0000318"/>
    <property type="project" value="GO_Central"/>
</dbReference>
<evidence type="ECO:0000256" key="8">
    <source>
        <dbReference type="ARBA" id="ARBA00023170"/>
    </source>
</evidence>
<dbReference type="RefSeq" id="XP_030854509.1">
    <property type="nucleotide sequence ID" value="XM_030998649.1"/>
</dbReference>
<evidence type="ECO:0000256" key="3">
    <source>
        <dbReference type="ARBA" id="ARBA00022692"/>
    </source>
</evidence>